<evidence type="ECO:0000256" key="1">
    <source>
        <dbReference type="ARBA" id="ARBA00005964"/>
    </source>
</evidence>
<evidence type="ECO:0000256" key="3">
    <source>
        <dbReference type="RuleBase" id="RU361235"/>
    </source>
</evidence>
<dbReference type="PANTHER" id="PTHR11559">
    <property type="entry name" value="CARBOXYLESTERASE"/>
    <property type="match status" value="1"/>
</dbReference>
<dbReference type="Proteomes" id="UP000236732">
    <property type="component" value="Unassembled WGS sequence"/>
</dbReference>
<organism evidence="6 7">
    <name type="scientific">Nonomuraea solani</name>
    <dbReference type="NCBI Taxonomy" id="1144553"/>
    <lineage>
        <taxon>Bacteria</taxon>
        <taxon>Bacillati</taxon>
        <taxon>Actinomycetota</taxon>
        <taxon>Actinomycetes</taxon>
        <taxon>Streptosporangiales</taxon>
        <taxon>Streptosporangiaceae</taxon>
        <taxon>Nonomuraea</taxon>
    </lineage>
</organism>
<dbReference type="InterPro" id="IPR029058">
    <property type="entry name" value="AB_hydrolase_fold"/>
</dbReference>
<dbReference type="EC" id="3.1.1.-" evidence="3"/>
<dbReference type="PROSITE" id="PS00122">
    <property type="entry name" value="CARBOXYLESTERASE_B_1"/>
    <property type="match status" value="1"/>
</dbReference>
<dbReference type="AlphaFoldDB" id="A0A1H6EG09"/>
<dbReference type="Pfam" id="PF00135">
    <property type="entry name" value="COesterase"/>
    <property type="match status" value="1"/>
</dbReference>
<keyword evidence="2 3" id="KW-0378">Hydrolase</keyword>
<reference evidence="6 7" key="1">
    <citation type="submission" date="2016-10" db="EMBL/GenBank/DDBJ databases">
        <authorList>
            <person name="de Groot N.N."/>
        </authorList>
    </citation>
    <scope>NUCLEOTIDE SEQUENCE [LARGE SCALE GENOMIC DNA]</scope>
    <source>
        <strain evidence="6 7">CGMCC 4.7037</strain>
    </source>
</reference>
<feature type="domain" description="Carboxylesterase type B" evidence="5">
    <location>
        <begin position="50"/>
        <end position="550"/>
    </location>
</feature>
<evidence type="ECO:0000256" key="4">
    <source>
        <dbReference type="SAM" id="MobiDB-lite"/>
    </source>
</evidence>
<feature type="compositionally biased region" description="Low complexity" evidence="4">
    <location>
        <begin position="87"/>
        <end position="96"/>
    </location>
</feature>
<evidence type="ECO:0000259" key="5">
    <source>
        <dbReference type="Pfam" id="PF00135"/>
    </source>
</evidence>
<dbReference type="GO" id="GO:0016787">
    <property type="term" value="F:hydrolase activity"/>
    <property type="evidence" value="ECO:0007669"/>
    <property type="project" value="UniProtKB-KW"/>
</dbReference>
<dbReference type="InterPro" id="IPR002018">
    <property type="entry name" value="CarbesteraseB"/>
</dbReference>
<dbReference type="EMBL" id="FNVT01000009">
    <property type="protein sequence ID" value="SEG95919.1"/>
    <property type="molecule type" value="Genomic_DNA"/>
</dbReference>
<keyword evidence="7" id="KW-1185">Reference proteome</keyword>
<dbReference type="Gene3D" id="3.40.50.1820">
    <property type="entry name" value="alpha/beta hydrolase"/>
    <property type="match status" value="1"/>
</dbReference>
<dbReference type="RefSeq" id="WP_200824329.1">
    <property type="nucleotide sequence ID" value="NZ_FNVT01000009.1"/>
</dbReference>
<evidence type="ECO:0000313" key="7">
    <source>
        <dbReference type="Proteomes" id="UP000236732"/>
    </source>
</evidence>
<dbReference type="InterPro" id="IPR019826">
    <property type="entry name" value="Carboxylesterase_B_AS"/>
</dbReference>
<name>A0A1H6EG09_9ACTN</name>
<gene>
    <name evidence="6" type="ORF">SAMN05444920_109201</name>
</gene>
<comment type="similarity">
    <text evidence="1 3">Belongs to the type-B carboxylesterase/lipase family.</text>
</comment>
<dbReference type="InterPro" id="IPR050309">
    <property type="entry name" value="Type-B_Carboxylest/Lipase"/>
</dbReference>
<feature type="region of interest" description="Disordered" evidence="4">
    <location>
        <begin position="87"/>
        <end position="109"/>
    </location>
</feature>
<accession>A0A1H6EG09</accession>
<evidence type="ECO:0000256" key="2">
    <source>
        <dbReference type="ARBA" id="ARBA00022801"/>
    </source>
</evidence>
<dbReference type="SUPFAM" id="SSF53474">
    <property type="entry name" value="alpha/beta-Hydrolases"/>
    <property type="match status" value="1"/>
</dbReference>
<protein>
    <recommendedName>
        <fullName evidence="3">Carboxylic ester hydrolase</fullName>
        <ecNumber evidence="3">3.1.1.-</ecNumber>
    </recommendedName>
</protein>
<evidence type="ECO:0000313" key="6">
    <source>
        <dbReference type="EMBL" id="SEG95919.1"/>
    </source>
</evidence>
<sequence length="555" mass="58502">MGRLRAGPGRVTLGRATRGTAAVVAGLGLTSGLGTGWAAAADGLGDGRDSAVVTIDSGQVRGAVAGDHRSFQGIPFAAPPMGDLRWASPRPAAPWAGQRDASKPGPSCAQTAGILGEKESRTEDCLYLSVTTPRPAKGQPLPVLVWLHGGGFRNGSGAMYGASRLAAQGDVMVVTVNYRLGIFGYLAHPALDGGAATNLSGNFGIEDQQAALRWVQRNAAAFGGDPRNVTVAGESAGGASACAHLISPRSAGLFHRAIIQSAPCLMTRWPAGWSWLPRPIAQAYQHGTATAGRLGCKEADTVAACLRAKTTAELLAHSQNEFAPVIGGPLLPRDPADAFAGGRFNRVPVMHGITRDEHVSFSQEVAGAPPLTDEGYVREINAFYGDKAAEVLARYPLEKYGEAGTSRAGAAMKSVMTDHLWASPATRTNHLLAGHVPTYAYEFADRRAPWVSSTPVVPSFPTGAFHASELQYLFEADYFAGRTLSAAQSRLSDAMIGYWSRFARNGDPNGRGTPFWPAVRAGRDDVQSLAPGASGIRAVDLCREHQCHFWQRLLG</sequence>
<proteinExistence type="inferred from homology"/>